<feature type="chain" id="PRO_5016273768" description="Invasion associated locus B family protein" evidence="2">
    <location>
        <begin position="29"/>
        <end position="220"/>
    </location>
</feature>
<dbReference type="AlphaFoldDB" id="A0A317F4S0"/>
<feature type="region of interest" description="Disordered" evidence="1">
    <location>
        <begin position="37"/>
        <end position="56"/>
    </location>
</feature>
<evidence type="ECO:0000313" key="3">
    <source>
        <dbReference type="EMBL" id="PWS34150.1"/>
    </source>
</evidence>
<dbReference type="Pfam" id="PF06776">
    <property type="entry name" value="IalB"/>
    <property type="match status" value="1"/>
</dbReference>
<protein>
    <recommendedName>
        <fullName evidence="5">Invasion associated locus B family protein</fullName>
    </recommendedName>
</protein>
<evidence type="ECO:0000256" key="2">
    <source>
        <dbReference type="SAM" id="SignalP"/>
    </source>
</evidence>
<comment type="caution">
    <text evidence="3">The sequence shown here is derived from an EMBL/GenBank/DDBJ whole genome shotgun (WGS) entry which is preliminary data.</text>
</comment>
<dbReference type="InterPro" id="IPR010642">
    <property type="entry name" value="Invasion_prot_B"/>
</dbReference>
<gene>
    <name evidence="3" type="ORF">DFH01_26340</name>
</gene>
<keyword evidence="2" id="KW-0732">Signal</keyword>
<keyword evidence="4" id="KW-1185">Reference proteome</keyword>
<evidence type="ECO:0000313" key="4">
    <source>
        <dbReference type="Proteomes" id="UP000245765"/>
    </source>
</evidence>
<evidence type="ECO:0000256" key="1">
    <source>
        <dbReference type="SAM" id="MobiDB-lite"/>
    </source>
</evidence>
<feature type="compositionally biased region" description="Pro residues" evidence="1">
    <location>
        <begin position="203"/>
        <end position="220"/>
    </location>
</feature>
<feature type="signal peptide" evidence="2">
    <location>
        <begin position="1"/>
        <end position="28"/>
    </location>
</feature>
<dbReference type="EMBL" id="QGNA01000008">
    <property type="protein sequence ID" value="PWS34150.1"/>
    <property type="molecule type" value="Genomic_DNA"/>
</dbReference>
<accession>A0A317F4S0</accession>
<reference evidence="4" key="1">
    <citation type="submission" date="2018-05" db="EMBL/GenBank/DDBJ databases">
        <authorList>
            <person name="Du Z."/>
            <person name="Wang X."/>
        </authorList>
    </citation>
    <scope>NUCLEOTIDE SEQUENCE [LARGE SCALE GENOMIC DNA]</scope>
    <source>
        <strain evidence="4">CQN31</strain>
    </source>
</reference>
<feature type="region of interest" description="Disordered" evidence="1">
    <location>
        <begin position="194"/>
        <end position="220"/>
    </location>
</feature>
<name>A0A317F4S0_9PROT</name>
<dbReference type="Proteomes" id="UP000245765">
    <property type="component" value="Unassembled WGS sequence"/>
</dbReference>
<organism evidence="3 4">
    <name type="scientific">Falsiroseomonas bella</name>
    <dbReference type="NCBI Taxonomy" id="2184016"/>
    <lineage>
        <taxon>Bacteria</taxon>
        <taxon>Pseudomonadati</taxon>
        <taxon>Pseudomonadota</taxon>
        <taxon>Alphaproteobacteria</taxon>
        <taxon>Acetobacterales</taxon>
        <taxon>Roseomonadaceae</taxon>
        <taxon>Falsiroseomonas</taxon>
    </lineage>
</organism>
<sequence length="220" mass="23089">MMRGASIRAASAASAAALLLLLAQPVWAQQRAQAPAAAPPAAPAAPAAPGTTQTQREAWQIACGEPGEGGLRPCQLSARILVQPQNRVVARIVLTRQPATRSLGLVFQVPHGVLLPAGMSWQIDNGEVQRIAFQTSDAEGVFAGIPVTDDLLAALRRANVLRLSFATAAQRETVSMPVPMTQFAEGVDQFFASERRPADPQVVPAPPPPAPPAPTPPARR</sequence>
<proteinExistence type="predicted"/>
<dbReference type="Gene3D" id="2.60.40.1880">
    <property type="entry name" value="Invasion associated locus B (IalB) protein"/>
    <property type="match status" value="1"/>
</dbReference>
<dbReference type="InterPro" id="IPR038696">
    <property type="entry name" value="IalB_sf"/>
</dbReference>
<evidence type="ECO:0008006" key="5">
    <source>
        <dbReference type="Google" id="ProtNLM"/>
    </source>
</evidence>